<dbReference type="PRINTS" id="PR00800">
    <property type="entry name" value="YHDCRBOXLASE"/>
</dbReference>
<dbReference type="InterPro" id="IPR002129">
    <property type="entry name" value="PyrdxlP-dep_de-COase"/>
</dbReference>
<dbReference type="Gene3D" id="3.90.1150.10">
    <property type="entry name" value="Aspartate Aminotransferase, domain 1"/>
    <property type="match status" value="1"/>
</dbReference>
<dbReference type="InterPro" id="IPR009360">
    <property type="entry name" value="Isy1"/>
</dbReference>
<keyword evidence="15" id="KW-1185">Reference proteome</keyword>
<evidence type="ECO:0000256" key="13">
    <source>
        <dbReference type="SAM" id="MobiDB-lite"/>
    </source>
</evidence>
<feature type="modified residue" description="N6-(pyridoxal phosphate)lysine" evidence="12">
    <location>
        <position position="309"/>
    </location>
</feature>
<protein>
    <submittedName>
        <fullName evidence="14">Uncharacterized protein</fullName>
    </submittedName>
</protein>
<dbReference type="SUPFAM" id="SSF53383">
    <property type="entry name" value="PLP-dependent transferases"/>
    <property type="match status" value="1"/>
</dbReference>
<evidence type="ECO:0000313" key="14">
    <source>
        <dbReference type="EMBL" id="THH19541.1"/>
    </source>
</evidence>
<dbReference type="Gene3D" id="1.10.287.660">
    <property type="entry name" value="Helix hairpin bin"/>
    <property type="match status" value="1"/>
</dbReference>
<dbReference type="InterPro" id="IPR037200">
    <property type="entry name" value="Isy1_sf"/>
</dbReference>
<keyword evidence="9" id="KW-0508">mRNA splicing</keyword>
<dbReference type="Pfam" id="PF06246">
    <property type="entry name" value="Isy1"/>
    <property type="match status" value="1"/>
</dbReference>
<dbReference type="GO" id="GO:0005737">
    <property type="term" value="C:cytoplasm"/>
    <property type="evidence" value="ECO:0007669"/>
    <property type="project" value="TreeGrafter"/>
</dbReference>
<dbReference type="PANTHER" id="PTHR11999">
    <property type="entry name" value="GROUP II PYRIDOXAL-5-PHOSPHATE DECARBOXYLASE"/>
    <property type="match status" value="1"/>
</dbReference>
<dbReference type="InterPro" id="IPR015422">
    <property type="entry name" value="PyrdxlP-dep_Trfase_small"/>
</dbReference>
<dbReference type="GO" id="GO:0030170">
    <property type="term" value="F:pyridoxal phosphate binding"/>
    <property type="evidence" value="ECO:0007669"/>
    <property type="project" value="InterPro"/>
</dbReference>
<comment type="similarity">
    <text evidence="4">Belongs to the group II decarboxylase family.</text>
</comment>
<dbReference type="InterPro" id="IPR029012">
    <property type="entry name" value="Helix_hairpin_bin_sf"/>
</dbReference>
<evidence type="ECO:0000256" key="9">
    <source>
        <dbReference type="ARBA" id="ARBA00023187"/>
    </source>
</evidence>
<comment type="caution">
    <text evidence="14">The sequence shown here is derived from an EMBL/GenBank/DDBJ whole genome shotgun (WGS) entry which is preliminary data.</text>
</comment>
<evidence type="ECO:0000256" key="1">
    <source>
        <dbReference type="ARBA" id="ARBA00001933"/>
    </source>
</evidence>
<dbReference type="InterPro" id="IPR015424">
    <property type="entry name" value="PyrdxlP-dep_Trfase"/>
</dbReference>
<keyword evidence="5" id="KW-0507">mRNA processing</keyword>
<evidence type="ECO:0000256" key="11">
    <source>
        <dbReference type="ARBA" id="ARBA00023242"/>
    </source>
</evidence>
<dbReference type="AlphaFoldDB" id="A0A4S4M5F9"/>
<gene>
    <name evidence="14" type="ORF">EW146_g1643</name>
</gene>
<evidence type="ECO:0000313" key="15">
    <source>
        <dbReference type="Proteomes" id="UP000310158"/>
    </source>
</evidence>
<dbReference type="SUPFAM" id="SSF140102">
    <property type="entry name" value="ISY1 domain-like"/>
    <property type="match status" value="1"/>
</dbReference>
<feature type="compositionally biased region" description="Acidic residues" evidence="13">
    <location>
        <begin position="726"/>
        <end position="738"/>
    </location>
</feature>
<evidence type="ECO:0000256" key="12">
    <source>
        <dbReference type="PIRSR" id="PIRSR602129-50"/>
    </source>
</evidence>
<keyword evidence="8 12" id="KW-0663">Pyridoxal phosphate</keyword>
<sequence length="814" mass="91496">MDIEQFRKAGYQAIDRICDYYYSLREKPVVSQVEPGYLRKALPDRSKLEEVAPTKGEVWQDIADDYQRLIVPGLTHWQHPSFFAYFPTACTFEGMLGDLYASSAANPGFNWFASPACTELESVVMDWAARMFGLDEAFQNIHEVGGGVIQTTASDSALTAIVAAREHYHALHPDVNLESLVIYVTTHTHSFGKKAGRVLGLRVRAINVDSEARNGWGLDGKGLKECVEEDRKAGLHPFVVIATIGTTNSGAIDRIADIGAVVEKDYPSMWLHVDAAWAGVTLSCPELRERAQLSGINRYATSLCINFHKWGLTNFDTSALWVRDRKRLTDALDVTPEYLRTKHGDAGTVIDYRNWHLSLGRRFRSLKLWFVLRSYGIEGFQAYIRKCISMNNLFAELVRSSSIFELVTPPSFALTVFRLVPPNASVSSTLDDLNMLNRRFHAGLQEHHELLLTQTELAGIFCLRFAVGAARTDERDIRAAWDVIKSARNEEKAQSMLYRFREAQAAELGLGTRSDRRPRMASACKSLRDCERWRGEILREISRKVSKIQDAGLTDYEVRDLNDEINKLMREKRHWENQIVALGGANYRRNVAMLDDDGREVPGTKGYKYFGRAKELPGVRELFESRKKEEDELTVTQSFYKPFTNQGPAYFGDLDEVDGTLMQYELEAEQEEWDEAYANLRETLGLSSDEPIPKMPRPNPLPITQSPASSNHPPSSDTKRKAPSDAENDAGEQPDDTGIDGAKRPKTDVVVPVSENGTADPSEVIAAHARAAAAYIPFLSPENLMPPKMPSKDELEGVLLDLRKRALVEEYFGN</sequence>
<accession>A0A4S4M5F9</accession>
<dbReference type="GO" id="GO:0006520">
    <property type="term" value="P:amino acid metabolic process"/>
    <property type="evidence" value="ECO:0007669"/>
    <property type="project" value="InterPro"/>
</dbReference>
<dbReference type="GO" id="GO:0071014">
    <property type="term" value="C:post-mRNA release spliceosomal complex"/>
    <property type="evidence" value="ECO:0007669"/>
    <property type="project" value="UniProtKB-ARBA"/>
</dbReference>
<dbReference type="Gene3D" id="1.20.1340.10">
    <property type="entry name" value="dopa decarboxylase, N-terminal domain"/>
    <property type="match status" value="1"/>
</dbReference>
<dbReference type="GO" id="GO:0000974">
    <property type="term" value="C:Prp19 complex"/>
    <property type="evidence" value="ECO:0007669"/>
    <property type="project" value="UniProtKB-ARBA"/>
</dbReference>
<dbReference type="GO" id="GO:0016831">
    <property type="term" value="F:carboxy-lyase activity"/>
    <property type="evidence" value="ECO:0007669"/>
    <property type="project" value="UniProtKB-KW"/>
</dbReference>
<reference evidence="14 15" key="1">
    <citation type="submission" date="2019-02" db="EMBL/GenBank/DDBJ databases">
        <title>Genome sequencing of the rare red list fungi Bondarzewia mesenterica.</title>
        <authorList>
            <person name="Buettner E."/>
            <person name="Kellner H."/>
        </authorList>
    </citation>
    <scope>NUCLEOTIDE SEQUENCE [LARGE SCALE GENOMIC DNA]</scope>
    <source>
        <strain evidence="14 15">DSM 108281</strain>
    </source>
</reference>
<comment type="subcellular location">
    <subcellularLocation>
        <location evidence="2">Nucleus</location>
    </subcellularLocation>
</comment>
<feature type="compositionally biased region" description="Polar residues" evidence="13">
    <location>
        <begin position="702"/>
        <end position="716"/>
    </location>
</feature>
<proteinExistence type="inferred from homology"/>
<keyword evidence="6" id="KW-0747">Spliceosome</keyword>
<evidence type="ECO:0000256" key="3">
    <source>
        <dbReference type="ARBA" id="ARBA00007002"/>
    </source>
</evidence>
<evidence type="ECO:0000256" key="5">
    <source>
        <dbReference type="ARBA" id="ARBA00022664"/>
    </source>
</evidence>
<dbReference type="PANTHER" id="PTHR11999:SF70">
    <property type="entry name" value="MIP05841P"/>
    <property type="match status" value="1"/>
</dbReference>
<dbReference type="InterPro" id="IPR010977">
    <property type="entry name" value="Aromatic_deC"/>
</dbReference>
<evidence type="ECO:0000256" key="4">
    <source>
        <dbReference type="ARBA" id="ARBA00009533"/>
    </source>
</evidence>
<keyword evidence="11" id="KW-0539">Nucleus</keyword>
<dbReference type="Gene3D" id="3.40.640.10">
    <property type="entry name" value="Type I PLP-dependent aspartate aminotransferase-like (Major domain)"/>
    <property type="match status" value="1"/>
</dbReference>
<name>A0A4S4M5F9_9AGAM</name>
<evidence type="ECO:0000256" key="7">
    <source>
        <dbReference type="ARBA" id="ARBA00022793"/>
    </source>
</evidence>
<comment type="similarity">
    <text evidence="3">Belongs to the ISY1 family.</text>
</comment>
<keyword evidence="10" id="KW-0456">Lyase</keyword>
<evidence type="ECO:0000256" key="6">
    <source>
        <dbReference type="ARBA" id="ARBA00022728"/>
    </source>
</evidence>
<dbReference type="Pfam" id="PF00282">
    <property type="entry name" value="Pyridoxal_deC"/>
    <property type="match status" value="1"/>
</dbReference>
<dbReference type="GO" id="GO:0000350">
    <property type="term" value="P:generation of catalytic spliceosome for second transesterification step"/>
    <property type="evidence" value="ECO:0007669"/>
    <property type="project" value="InterPro"/>
</dbReference>
<dbReference type="Proteomes" id="UP000310158">
    <property type="component" value="Unassembled WGS sequence"/>
</dbReference>
<evidence type="ECO:0000256" key="8">
    <source>
        <dbReference type="ARBA" id="ARBA00022898"/>
    </source>
</evidence>
<organism evidence="14 15">
    <name type="scientific">Bondarzewia mesenterica</name>
    <dbReference type="NCBI Taxonomy" id="1095465"/>
    <lineage>
        <taxon>Eukaryota</taxon>
        <taxon>Fungi</taxon>
        <taxon>Dikarya</taxon>
        <taxon>Basidiomycota</taxon>
        <taxon>Agaricomycotina</taxon>
        <taxon>Agaricomycetes</taxon>
        <taxon>Russulales</taxon>
        <taxon>Bondarzewiaceae</taxon>
        <taxon>Bondarzewia</taxon>
    </lineage>
</organism>
<comment type="cofactor">
    <cofactor evidence="1 12">
        <name>pyridoxal 5'-phosphate</name>
        <dbReference type="ChEBI" id="CHEBI:597326"/>
    </cofactor>
</comment>
<keyword evidence="7" id="KW-0210">Decarboxylase</keyword>
<dbReference type="OrthoDB" id="639767at2759"/>
<feature type="region of interest" description="Disordered" evidence="13">
    <location>
        <begin position="685"/>
        <end position="747"/>
    </location>
</feature>
<dbReference type="InterPro" id="IPR015421">
    <property type="entry name" value="PyrdxlP-dep_Trfase_major"/>
</dbReference>
<dbReference type="FunFam" id="1.10.287.660:FF:000001">
    <property type="entry name" value="pre-mRNA-splicing factor ISY1 homolog"/>
    <property type="match status" value="1"/>
</dbReference>
<evidence type="ECO:0000256" key="2">
    <source>
        <dbReference type="ARBA" id="ARBA00004123"/>
    </source>
</evidence>
<evidence type="ECO:0000256" key="10">
    <source>
        <dbReference type="ARBA" id="ARBA00023239"/>
    </source>
</evidence>
<dbReference type="EMBL" id="SGPL01000042">
    <property type="protein sequence ID" value="THH19541.1"/>
    <property type="molecule type" value="Genomic_DNA"/>
</dbReference>
<dbReference type="GO" id="GO:0019752">
    <property type="term" value="P:carboxylic acid metabolic process"/>
    <property type="evidence" value="ECO:0007669"/>
    <property type="project" value="InterPro"/>
</dbReference>